<comment type="caution">
    <text evidence="3">The sequence shown here is derived from an EMBL/GenBank/DDBJ whole genome shotgun (WGS) entry which is preliminary data.</text>
</comment>
<feature type="region of interest" description="Disordered" evidence="1">
    <location>
        <begin position="53"/>
        <end position="88"/>
    </location>
</feature>
<dbReference type="InterPro" id="IPR000601">
    <property type="entry name" value="PKD_dom"/>
</dbReference>
<dbReference type="AlphaFoldDB" id="A0A917MLE0"/>
<evidence type="ECO:0000256" key="1">
    <source>
        <dbReference type="SAM" id="MobiDB-lite"/>
    </source>
</evidence>
<evidence type="ECO:0000313" key="3">
    <source>
        <dbReference type="EMBL" id="GGH40218.1"/>
    </source>
</evidence>
<organism evidence="3 4">
    <name type="scientific">Microbacterium album</name>
    <dbReference type="NCBI Taxonomy" id="2053191"/>
    <lineage>
        <taxon>Bacteria</taxon>
        <taxon>Bacillati</taxon>
        <taxon>Actinomycetota</taxon>
        <taxon>Actinomycetes</taxon>
        <taxon>Micrococcales</taxon>
        <taxon>Microbacteriaceae</taxon>
        <taxon>Microbacterium</taxon>
    </lineage>
</organism>
<dbReference type="Proteomes" id="UP000657592">
    <property type="component" value="Unassembled WGS sequence"/>
</dbReference>
<sequence length="290" mass="29500">MLRIAVVVVALSVGGQLAPHAVATRTGLCSPQEKILGVCAQNTGSSVEVGGVVELPGSPGGGAGSGAARGGGAPPTAPGEQSAPRESTQPIQLTPCEQNFFYNVETRPAPCGERATPAEEAEDEEVPAIPPISAADIASFLPVPPAVTTEPAGIAAVGMPMNTVTGSSAHTVEGQLFGLPVSVRFTPAGFRHDFGDGTVRTVDTGGASWATLGQPEFTPTPTSHTYRARGEYTVTVTALYTAVVDFGEWGTYPVLGEVASTAPGQPVRVVEVHTALVSRTCMEQPAGPGC</sequence>
<accession>A0A917MLE0</accession>
<dbReference type="GO" id="GO:0005975">
    <property type="term" value="P:carbohydrate metabolic process"/>
    <property type="evidence" value="ECO:0007669"/>
    <property type="project" value="UniProtKB-ARBA"/>
</dbReference>
<name>A0A917MLE0_9MICO</name>
<dbReference type="EMBL" id="BMJY01000003">
    <property type="protein sequence ID" value="GGH40218.1"/>
    <property type="molecule type" value="Genomic_DNA"/>
</dbReference>
<evidence type="ECO:0000259" key="2">
    <source>
        <dbReference type="PROSITE" id="PS50093"/>
    </source>
</evidence>
<reference evidence="3" key="2">
    <citation type="submission" date="2020-09" db="EMBL/GenBank/DDBJ databases">
        <authorList>
            <person name="Sun Q."/>
            <person name="Zhou Y."/>
        </authorList>
    </citation>
    <scope>NUCLEOTIDE SEQUENCE</scope>
    <source>
        <strain evidence="3">CGMCC 1.15794</strain>
    </source>
</reference>
<protein>
    <recommendedName>
        <fullName evidence="2">PKD domain-containing protein</fullName>
    </recommendedName>
</protein>
<dbReference type="PROSITE" id="PS50093">
    <property type="entry name" value="PKD"/>
    <property type="match status" value="1"/>
</dbReference>
<gene>
    <name evidence="3" type="ORF">GCM10010921_11970</name>
</gene>
<evidence type="ECO:0000313" key="4">
    <source>
        <dbReference type="Proteomes" id="UP000657592"/>
    </source>
</evidence>
<dbReference type="InterPro" id="IPR013783">
    <property type="entry name" value="Ig-like_fold"/>
</dbReference>
<feature type="compositionally biased region" description="Gly residues" evidence="1">
    <location>
        <begin position="58"/>
        <end position="73"/>
    </location>
</feature>
<keyword evidence="4" id="KW-1185">Reference proteome</keyword>
<proteinExistence type="predicted"/>
<dbReference type="Pfam" id="PF00801">
    <property type="entry name" value="PKD"/>
    <property type="match status" value="1"/>
</dbReference>
<feature type="domain" description="PKD" evidence="2">
    <location>
        <begin position="186"/>
        <end position="238"/>
    </location>
</feature>
<reference evidence="3" key="1">
    <citation type="journal article" date="2014" name="Int. J. Syst. Evol. Microbiol.">
        <title>Complete genome sequence of Corynebacterium casei LMG S-19264T (=DSM 44701T), isolated from a smear-ripened cheese.</title>
        <authorList>
            <consortium name="US DOE Joint Genome Institute (JGI-PGF)"/>
            <person name="Walter F."/>
            <person name="Albersmeier A."/>
            <person name="Kalinowski J."/>
            <person name="Ruckert C."/>
        </authorList>
    </citation>
    <scope>NUCLEOTIDE SEQUENCE</scope>
    <source>
        <strain evidence="3">CGMCC 1.15794</strain>
    </source>
</reference>
<dbReference type="Gene3D" id="2.60.40.10">
    <property type="entry name" value="Immunoglobulins"/>
    <property type="match status" value="1"/>
</dbReference>